<evidence type="ECO:0008006" key="11">
    <source>
        <dbReference type="Google" id="ProtNLM"/>
    </source>
</evidence>
<keyword evidence="6 8" id="KW-1133">Transmembrane helix</keyword>
<feature type="transmembrane region" description="Helical" evidence="8">
    <location>
        <begin position="220"/>
        <end position="243"/>
    </location>
</feature>
<keyword evidence="7 8" id="KW-0472">Membrane</keyword>
<evidence type="ECO:0000256" key="7">
    <source>
        <dbReference type="ARBA" id="ARBA00023136"/>
    </source>
</evidence>
<feature type="transmembrane region" description="Helical" evidence="8">
    <location>
        <begin position="187"/>
        <end position="208"/>
    </location>
</feature>
<protein>
    <recommendedName>
        <fullName evidence="11">Exosortase/archaeosortase family protein</fullName>
    </recommendedName>
</protein>
<evidence type="ECO:0000313" key="9">
    <source>
        <dbReference type="EMBL" id="GJE78622.1"/>
    </source>
</evidence>
<reference evidence="9" key="2">
    <citation type="submission" date="2021-08" db="EMBL/GenBank/DDBJ databases">
        <authorList>
            <person name="Tani A."/>
            <person name="Ola A."/>
            <person name="Ogura Y."/>
            <person name="Katsura K."/>
            <person name="Hayashi T."/>
        </authorList>
    </citation>
    <scope>NUCLEOTIDE SEQUENCE</scope>
    <source>
        <strain evidence="9">DSM 14458</strain>
    </source>
</reference>
<keyword evidence="4 8" id="KW-0812">Transmembrane</keyword>
<dbReference type="RefSeq" id="WP_137829858.1">
    <property type="nucleotide sequence ID" value="NZ_BPRE01000031.1"/>
</dbReference>
<dbReference type="Proteomes" id="UP001055093">
    <property type="component" value="Unassembled WGS sequence"/>
</dbReference>
<comment type="caution">
    <text evidence="9">The sequence shown here is derived from an EMBL/GenBank/DDBJ whole genome shotgun (WGS) entry which is preliminary data.</text>
</comment>
<feature type="transmembrane region" description="Helical" evidence="8">
    <location>
        <begin position="127"/>
        <end position="148"/>
    </location>
</feature>
<evidence type="ECO:0000256" key="1">
    <source>
        <dbReference type="ARBA" id="ARBA00004651"/>
    </source>
</evidence>
<dbReference type="NCBIfam" id="TIGR04178">
    <property type="entry name" value="exo_archaeo"/>
    <property type="match status" value="1"/>
</dbReference>
<accession>A0ABQ4V8J3</accession>
<dbReference type="InterPro" id="IPR026392">
    <property type="entry name" value="Exo/Archaeosortase_dom"/>
</dbReference>
<keyword evidence="10" id="KW-1185">Reference proteome</keyword>
<feature type="transmembrane region" description="Helical" evidence="8">
    <location>
        <begin position="255"/>
        <end position="276"/>
    </location>
</feature>
<evidence type="ECO:0000256" key="8">
    <source>
        <dbReference type="SAM" id="Phobius"/>
    </source>
</evidence>
<feature type="transmembrane region" description="Helical" evidence="8">
    <location>
        <begin position="21"/>
        <end position="43"/>
    </location>
</feature>
<feature type="transmembrane region" description="Helical" evidence="8">
    <location>
        <begin position="296"/>
        <end position="319"/>
    </location>
</feature>
<evidence type="ECO:0000256" key="2">
    <source>
        <dbReference type="ARBA" id="ARBA00022475"/>
    </source>
</evidence>
<reference evidence="9" key="1">
    <citation type="journal article" date="2021" name="Front. Microbiol.">
        <title>Comprehensive Comparative Genomics and Phenotyping of Methylobacterium Species.</title>
        <authorList>
            <person name="Alessa O."/>
            <person name="Ogura Y."/>
            <person name="Fujitani Y."/>
            <person name="Takami H."/>
            <person name="Hayashi T."/>
            <person name="Sahin N."/>
            <person name="Tani A."/>
        </authorList>
    </citation>
    <scope>NUCLEOTIDE SEQUENCE</scope>
    <source>
        <strain evidence="9">DSM 14458</strain>
    </source>
</reference>
<organism evidence="9 10">
    <name type="scientific">Methylorubrum suomiense</name>
    <dbReference type="NCBI Taxonomy" id="144191"/>
    <lineage>
        <taxon>Bacteria</taxon>
        <taxon>Pseudomonadati</taxon>
        <taxon>Pseudomonadota</taxon>
        <taxon>Alphaproteobacteria</taxon>
        <taxon>Hyphomicrobiales</taxon>
        <taxon>Methylobacteriaceae</taxon>
        <taxon>Methylorubrum</taxon>
    </lineage>
</organism>
<keyword evidence="2" id="KW-1003">Cell membrane</keyword>
<dbReference type="EMBL" id="BPRE01000031">
    <property type="protein sequence ID" value="GJE78622.1"/>
    <property type="molecule type" value="Genomic_DNA"/>
</dbReference>
<keyword evidence="3" id="KW-0645">Protease</keyword>
<keyword evidence="5" id="KW-0378">Hydrolase</keyword>
<evidence type="ECO:0000256" key="4">
    <source>
        <dbReference type="ARBA" id="ARBA00022692"/>
    </source>
</evidence>
<evidence type="ECO:0000313" key="10">
    <source>
        <dbReference type="Proteomes" id="UP001055093"/>
    </source>
</evidence>
<proteinExistence type="predicted"/>
<comment type="subcellular location">
    <subcellularLocation>
        <location evidence="1">Cell membrane</location>
        <topology evidence="1">Multi-pass membrane protein</topology>
    </subcellularLocation>
</comment>
<gene>
    <name evidence="9" type="ORF">BGCPKDLD_5240</name>
</gene>
<evidence type="ECO:0000256" key="3">
    <source>
        <dbReference type="ARBA" id="ARBA00022670"/>
    </source>
</evidence>
<evidence type="ECO:0000256" key="5">
    <source>
        <dbReference type="ARBA" id="ARBA00022801"/>
    </source>
</evidence>
<name>A0ABQ4V8J3_9HYPH</name>
<feature type="transmembrane region" description="Helical" evidence="8">
    <location>
        <begin position="55"/>
        <end position="78"/>
    </location>
</feature>
<evidence type="ECO:0000256" key="6">
    <source>
        <dbReference type="ARBA" id="ARBA00022989"/>
    </source>
</evidence>
<sequence>MTTSMPIGVPIPTALPIRRTVILGAAMALCAINGLAGAIILAVERTGFVDALSSLFNISAIVWIAVVCGIALGLSPAAEDRDDPLQSRDIVVLALATILILAPSGTLGWFALTVVAGWTLLTSERRLARAAAILLAVTMPMCWTRLLFSFAAKQILAADAELTAILLGTTATGNLIQFPGGHGYFQIYPACSSLGNVSLAILGWMIAVNLFGRGSWRHDLFWGLMACCSVIAINILRLTAIGAYPQHFDLIHGTVGNTVTGWLSLIAITMVCWAGLRNVELPNDGTPTPIGHGLRALPSVAASVLLVITILSVGTKLALEAAPDIRDPVALRRAIGERLIKNGLRVTEIQGTPELMLVAERDSCRIVLLEARTQGWNDALIRQMKGEDDSLRFIYRGASYAELPLFRSTWQYQTARIARQIGGAGFAWHPVLAVLSSPACSDEMSVLGGALAL</sequence>
<feature type="transmembrane region" description="Helical" evidence="8">
    <location>
        <begin position="90"/>
        <end position="121"/>
    </location>
</feature>